<dbReference type="InterPro" id="IPR009764">
    <property type="entry name" value="OCIA_dom"/>
</dbReference>
<dbReference type="GO" id="GO:0005768">
    <property type="term" value="C:endosome"/>
    <property type="evidence" value="ECO:0007669"/>
    <property type="project" value="TreeGrafter"/>
</dbReference>
<protein>
    <recommendedName>
        <fullName evidence="2">OCIA domain-containing protein</fullName>
    </recommendedName>
</protein>
<evidence type="ECO:0000313" key="3">
    <source>
        <dbReference type="EMBL" id="KAK4323922.1"/>
    </source>
</evidence>
<dbReference type="PANTHER" id="PTHR13336:SF3">
    <property type="entry name" value="OCIA DOMAIN-CONTAINING PROTEIN 1"/>
    <property type="match status" value="1"/>
</dbReference>
<name>A0AAE1QF06_9EUCA</name>
<reference evidence="3" key="1">
    <citation type="submission" date="2023-11" db="EMBL/GenBank/DDBJ databases">
        <title>Genome assemblies of two species of porcelain crab, Petrolisthes cinctipes and Petrolisthes manimaculis (Anomura: Porcellanidae).</title>
        <authorList>
            <person name="Angst P."/>
        </authorList>
    </citation>
    <scope>NUCLEOTIDE SEQUENCE</scope>
    <source>
        <strain evidence="3">PB745_02</strain>
        <tissue evidence="3">Gill</tissue>
    </source>
</reference>
<dbReference type="PANTHER" id="PTHR13336">
    <property type="entry name" value="OVARIAN CARCINOMA IMMUNOREACTIVE ANTIGEN"/>
    <property type="match status" value="1"/>
</dbReference>
<feature type="domain" description="OCIA" evidence="2">
    <location>
        <begin position="25"/>
        <end position="107"/>
    </location>
</feature>
<sequence>MTQPTPPGSYDQQGQQEQQFRPGGFNQEELRVLRECNRESFYYRCVPMAALCSAGAFIAMKRGMLKTSERFGYTPKMIGGAIIGYFLGKLSYQNACAEKLMQLTNSPIGEALRKRKGRMGFQETLGFEPGFTVADPSASTTNSSLYEDPRVDLRDHNEGQVEYERGVTESLSAYTKMDDEEGGPGAPQSYTTYQELRRNNRHEYISKMAERYRKDRPGDQPAESSGPSFGVEEPPLGSIPPIPSTPLPPPTRSRKNKYGDEVYE</sequence>
<feature type="compositionally biased region" description="Pro residues" evidence="1">
    <location>
        <begin position="237"/>
        <end position="251"/>
    </location>
</feature>
<dbReference type="Pfam" id="PF07051">
    <property type="entry name" value="OCIA"/>
    <property type="match status" value="1"/>
</dbReference>
<gene>
    <name evidence="3" type="ORF">Pmani_005383</name>
</gene>
<proteinExistence type="predicted"/>
<dbReference type="EMBL" id="JAWZYT010000401">
    <property type="protein sequence ID" value="KAK4323922.1"/>
    <property type="molecule type" value="Genomic_DNA"/>
</dbReference>
<evidence type="ECO:0000256" key="1">
    <source>
        <dbReference type="SAM" id="MobiDB-lite"/>
    </source>
</evidence>
<accession>A0AAE1QF06</accession>
<dbReference type="Proteomes" id="UP001292094">
    <property type="component" value="Unassembled WGS sequence"/>
</dbReference>
<keyword evidence="4" id="KW-1185">Reference proteome</keyword>
<dbReference type="AlphaFoldDB" id="A0AAE1QF06"/>
<evidence type="ECO:0000259" key="2">
    <source>
        <dbReference type="Pfam" id="PF07051"/>
    </source>
</evidence>
<feature type="compositionally biased region" description="Basic and acidic residues" evidence="1">
    <location>
        <begin position="206"/>
        <end position="218"/>
    </location>
</feature>
<evidence type="ECO:0000313" key="4">
    <source>
        <dbReference type="Proteomes" id="UP001292094"/>
    </source>
</evidence>
<organism evidence="3 4">
    <name type="scientific">Petrolisthes manimaculis</name>
    <dbReference type="NCBI Taxonomy" id="1843537"/>
    <lineage>
        <taxon>Eukaryota</taxon>
        <taxon>Metazoa</taxon>
        <taxon>Ecdysozoa</taxon>
        <taxon>Arthropoda</taxon>
        <taxon>Crustacea</taxon>
        <taxon>Multicrustacea</taxon>
        <taxon>Malacostraca</taxon>
        <taxon>Eumalacostraca</taxon>
        <taxon>Eucarida</taxon>
        <taxon>Decapoda</taxon>
        <taxon>Pleocyemata</taxon>
        <taxon>Anomura</taxon>
        <taxon>Galatheoidea</taxon>
        <taxon>Porcellanidae</taxon>
        <taxon>Petrolisthes</taxon>
    </lineage>
</organism>
<comment type="caution">
    <text evidence="3">The sequence shown here is derived from an EMBL/GenBank/DDBJ whole genome shotgun (WGS) entry which is preliminary data.</text>
</comment>
<feature type="region of interest" description="Disordered" evidence="1">
    <location>
        <begin position="206"/>
        <end position="264"/>
    </location>
</feature>
<dbReference type="InterPro" id="IPR040187">
    <property type="entry name" value="OCAD1/2"/>
</dbReference>
<feature type="region of interest" description="Disordered" evidence="1">
    <location>
        <begin position="1"/>
        <end position="23"/>
    </location>
</feature>